<dbReference type="RefSeq" id="WP_154537048.1">
    <property type="nucleotide sequence ID" value="NZ_VUNE01000001.1"/>
</dbReference>
<evidence type="ECO:0000259" key="2">
    <source>
        <dbReference type="Pfam" id="PF04069"/>
    </source>
</evidence>
<gene>
    <name evidence="3" type="ORF">FYJ71_01505</name>
</gene>
<dbReference type="InterPro" id="IPR007210">
    <property type="entry name" value="ABC_Gly_betaine_transp_sub-bd"/>
</dbReference>
<dbReference type="Proteomes" id="UP000440713">
    <property type="component" value="Unassembled WGS sequence"/>
</dbReference>
<dbReference type="PROSITE" id="PS51257">
    <property type="entry name" value="PROKAR_LIPOPROTEIN"/>
    <property type="match status" value="1"/>
</dbReference>
<organism evidence="3 4">
    <name type="scientific">Peptostreptococcus porci</name>
    <dbReference type="NCBI Taxonomy" id="2652282"/>
    <lineage>
        <taxon>Bacteria</taxon>
        <taxon>Bacillati</taxon>
        <taxon>Bacillota</taxon>
        <taxon>Clostridia</taxon>
        <taxon>Peptostreptococcales</taxon>
        <taxon>Peptostreptococcaceae</taxon>
        <taxon>Peptostreptococcus</taxon>
    </lineage>
</organism>
<keyword evidence="4" id="KW-1185">Reference proteome</keyword>
<dbReference type="Pfam" id="PF04069">
    <property type="entry name" value="OpuAC"/>
    <property type="match status" value="1"/>
</dbReference>
<dbReference type="Gene3D" id="3.40.190.120">
    <property type="entry name" value="Osmoprotection protein (prox), domain 2"/>
    <property type="match status" value="1"/>
</dbReference>
<dbReference type="SUPFAM" id="SSF53850">
    <property type="entry name" value="Periplasmic binding protein-like II"/>
    <property type="match status" value="1"/>
</dbReference>
<dbReference type="GO" id="GO:0043190">
    <property type="term" value="C:ATP-binding cassette (ABC) transporter complex"/>
    <property type="evidence" value="ECO:0007669"/>
    <property type="project" value="InterPro"/>
</dbReference>
<feature type="signal peptide" evidence="1">
    <location>
        <begin position="1"/>
        <end position="20"/>
    </location>
</feature>
<evidence type="ECO:0000256" key="1">
    <source>
        <dbReference type="SAM" id="SignalP"/>
    </source>
</evidence>
<name>A0A6N7WY92_9FIRM</name>
<evidence type="ECO:0000313" key="4">
    <source>
        <dbReference type="Proteomes" id="UP000440713"/>
    </source>
</evidence>
<comment type="caution">
    <text evidence="3">The sequence shown here is derived from an EMBL/GenBank/DDBJ whole genome shotgun (WGS) entry which is preliminary data.</text>
</comment>
<feature type="domain" description="ABC-type glycine betaine transport system substrate-binding" evidence="2">
    <location>
        <begin position="39"/>
        <end position="315"/>
    </location>
</feature>
<dbReference type="GO" id="GO:0022857">
    <property type="term" value="F:transmembrane transporter activity"/>
    <property type="evidence" value="ECO:0007669"/>
    <property type="project" value="InterPro"/>
</dbReference>
<protein>
    <recommendedName>
        <fullName evidence="2">ABC-type glycine betaine transport system substrate-binding domain-containing protein</fullName>
    </recommendedName>
</protein>
<keyword evidence="1" id="KW-0732">Signal</keyword>
<dbReference type="EMBL" id="VUNE01000001">
    <property type="protein sequence ID" value="MST61650.1"/>
    <property type="molecule type" value="Genomic_DNA"/>
</dbReference>
<dbReference type="AlphaFoldDB" id="A0A6N7WY92"/>
<evidence type="ECO:0000313" key="3">
    <source>
        <dbReference type="EMBL" id="MST61650.1"/>
    </source>
</evidence>
<feature type="chain" id="PRO_5038907865" description="ABC-type glycine betaine transport system substrate-binding domain-containing protein" evidence="1">
    <location>
        <begin position="21"/>
        <end position="320"/>
    </location>
</feature>
<proteinExistence type="predicted"/>
<accession>A0A6N7WY92</accession>
<reference evidence="3 4" key="1">
    <citation type="submission" date="2019-08" db="EMBL/GenBank/DDBJ databases">
        <title>In-depth cultivation of the pig gut microbiome towards novel bacterial diversity and tailored functional studies.</title>
        <authorList>
            <person name="Wylensek D."/>
            <person name="Hitch T.C.A."/>
            <person name="Clavel T."/>
        </authorList>
    </citation>
    <scope>NUCLEOTIDE SEQUENCE [LARGE SCALE GENOMIC DNA]</scope>
    <source>
        <strain evidence="3 4">WCA-SAB-591-4A-A</strain>
    </source>
</reference>
<sequence length="320" mass="35435">MKSKFITLSMCVLLMGVTLVGCGSKKQESSTKEIKNEGDPIVIASMTDEESQIYGELMKQVLEANNYAVDASGVGTYNNSTLPRQSLMQKQVDIVQDYTGRGMMFIKDVDPKLYQTDLETAFNTTKEADAKNGLVWMCYSPYNNSDGICVKREWAEKNNIKDFNDFAKYINNGGEMKIAIATENSYVATAPTCIPGWEKTYGFKLKEDQVIVGTSDPQTMVSKGTDGIIASNCYTTGGALEALDLYVIKDPKYVSPIYSPSAVCTDEILKKYPEIKEILTPVFNAIDENTIRDMNKRLTADGENAADIASKFLKEKGFVK</sequence>
<dbReference type="Gene3D" id="3.40.190.10">
    <property type="entry name" value="Periplasmic binding protein-like II"/>
    <property type="match status" value="1"/>
</dbReference>